<dbReference type="Proteomes" id="UP001497472">
    <property type="component" value="Unassembled WGS sequence"/>
</dbReference>
<dbReference type="EMBL" id="CAVLEF010000010">
    <property type="protein sequence ID" value="CAK1548749.1"/>
    <property type="molecule type" value="Genomic_DNA"/>
</dbReference>
<organism evidence="1 2">
    <name type="scientific">Leptosia nina</name>
    <dbReference type="NCBI Taxonomy" id="320188"/>
    <lineage>
        <taxon>Eukaryota</taxon>
        <taxon>Metazoa</taxon>
        <taxon>Ecdysozoa</taxon>
        <taxon>Arthropoda</taxon>
        <taxon>Hexapoda</taxon>
        <taxon>Insecta</taxon>
        <taxon>Pterygota</taxon>
        <taxon>Neoptera</taxon>
        <taxon>Endopterygota</taxon>
        <taxon>Lepidoptera</taxon>
        <taxon>Glossata</taxon>
        <taxon>Ditrysia</taxon>
        <taxon>Papilionoidea</taxon>
        <taxon>Pieridae</taxon>
        <taxon>Pierinae</taxon>
        <taxon>Leptosia</taxon>
    </lineage>
</organism>
<name>A0AAV1JHW0_9NEOP</name>
<evidence type="ECO:0000313" key="1">
    <source>
        <dbReference type="EMBL" id="CAK1548749.1"/>
    </source>
</evidence>
<sequence>MTLSESRLGCGQFICQKKGKYNHNATVAESTWFERENKEVIFILANHRTMREDSKVGRNLSEHLKTEQ</sequence>
<protein>
    <submittedName>
        <fullName evidence="1">Uncharacterized protein</fullName>
    </submittedName>
</protein>
<gene>
    <name evidence="1" type="ORF">LNINA_LOCUS8106</name>
</gene>
<evidence type="ECO:0000313" key="2">
    <source>
        <dbReference type="Proteomes" id="UP001497472"/>
    </source>
</evidence>
<keyword evidence="2" id="KW-1185">Reference proteome</keyword>
<comment type="caution">
    <text evidence="1">The sequence shown here is derived from an EMBL/GenBank/DDBJ whole genome shotgun (WGS) entry which is preliminary data.</text>
</comment>
<reference evidence="1 2" key="1">
    <citation type="submission" date="2023-11" db="EMBL/GenBank/DDBJ databases">
        <authorList>
            <person name="Okamura Y."/>
        </authorList>
    </citation>
    <scope>NUCLEOTIDE SEQUENCE [LARGE SCALE GENOMIC DNA]</scope>
</reference>
<proteinExistence type="predicted"/>
<accession>A0AAV1JHW0</accession>
<dbReference type="AlphaFoldDB" id="A0AAV1JHW0"/>